<accession>A0A7S4FV86</accession>
<dbReference type="AlphaFoldDB" id="A0A7S4FV86"/>
<evidence type="ECO:0000256" key="1">
    <source>
        <dbReference type="SAM" id="MobiDB-lite"/>
    </source>
</evidence>
<protein>
    <submittedName>
        <fullName evidence="3">Uncharacterized protein</fullName>
    </submittedName>
</protein>
<keyword evidence="2" id="KW-0472">Membrane</keyword>
<proteinExistence type="predicted"/>
<gene>
    <name evidence="3" type="ORF">EGYM00163_LOCUS27450</name>
</gene>
<evidence type="ECO:0000313" key="3">
    <source>
        <dbReference type="EMBL" id="CAE0816291.1"/>
    </source>
</evidence>
<feature type="region of interest" description="Disordered" evidence="1">
    <location>
        <begin position="22"/>
        <end position="44"/>
    </location>
</feature>
<keyword evidence="2" id="KW-1133">Transmembrane helix</keyword>
<feature type="transmembrane region" description="Helical" evidence="2">
    <location>
        <begin position="61"/>
        <end position="80"/>
    </location>
</feature>
<organism evidence="3">
    <name type="scientific">Eutreptiella gymnastica</name>
    <dbReference type="NCBI Taxonomy" id="73025"/>
    <lineage>
        <taxon>Eukaryota</taxon>
        <taxon>Discoba</taxon>
        <taxon>Euglenozoa</taxon>
        <taxon>Euglenida</taxon>
        <taxon>Spirocuta</taxon>
        <taxon>Euglenophyceae</taxon>
        <taxon>Eutreptiales</taxon>
        <taxon>Eutreptiaceae</taxon>
        <taxon>Eutreptiella</taxon>
    </lineage>
</organism>
<keyword evidence="2" id="KW-0812">Transmembrane</keyword>
<dbReference type="EMBL" id="HBJA01078353">
    <property type="protein sequence ID" value="CAE0816291.1"/>
    <property type="molecule type" value="Transcribed_RNA"/>
</dbReference>
<evidence type="ECO:0000256" key="2">
    <source>
        <dbReference type="SAM" id="Phobius"/>
    </source>
</evidence>
<reference evidence="3" key="1">
    <citation type="submission" date="2021-01" db="EMBL/GenBank/DDBJ databases">
        <authorList>
            <person name="Corre E."/>
            <person name="Pelletier E."/>
            <person name="Niang G."/>
            <person name="Scheremetjew M."/>
            <person name="Finn R."/>
            <person name="Kale V."/>
            <person name="Holt S."/>
            <person name="Cochrane G."/>
            <person name="Meng A."/>
            <person name="Brown T."/>
            <person name="Cohen L."/>
        </authorList>
    </citation>
    <scope>NUCLEOTIDE SEQUENCE</scope>
    <source>
        <strain evidence="3">CCMP1594</strain>
    </source>
</reference>
<feature type="region of interest" description="Disordered" evidence="1">
    <location>
        <begin position="87"/>
        <end position="106"/>
    </location>
</feature>
<sequence length="106" mass="11619">MWRLKLKSRQVPVAIMFDERSMKVPQDPGGSGDSQCNSVHKGHAAHNATHKARVLRPATQWTFWSCPFVWLASAVTVAVIRDSDDAAVRAPRCARPSQRPAGGNQG</sequence>
<name>A0A7S4FV86_9EUGL</name>